<dbReference type="EMBL" id="JACIEP010000007">
    <property type="protein sequence ID" value="MBB4036281.1"/>
    <property type="molecule type" value="Genomic_DNA"/>
</dbReference>
<keyword evidence="3" id="KW-1185">Reference proteome</keyword>
<dbReference type="RefSeq" id="WP_183307187.1">
    <property type="nucleotide sequence ID" value="NZ_JACIEP010000007.1"/>
</dbReference>
<reference evidence="2 3" key="1">
    <citation type="submission" date="2020-08" db="EMBL/GenBank/DDBJ databases">
        <title>Genomic Encyclopedia of Type Strains, Phase IV (KMG-IV): sequencing the most valuable type-strain genomes for metagenomic binning, comparative biology and taxonomic classification.</title>
        <authorList>
            <person name="Goeker M."/>
        </authorList>
    </citation>
    <scope>NUCLEOTIDE SEQUENCE [LARGE SCALE GENOMIC DNA]</scope>
    <source>
        <strain evidence="2 3">DSM 104969</strain>
    </source>
</reference>
<accession>A0A840CME2</accession>
<evidence type="ECO:0000256" key="1">
    <source>
        <dbReference type="SAM" id="SignalP"/>
    </source>
</evidence>
<evidence type="ECO:0000313" key="3">
    <source>
        <dbReference type="Proteomes" id="UP000555103"/>
    </source>
</evidence>
<gene>
    <name evidence="2" type="ORF">GGR21_002183</name>
</gene>
<sequence>MVKYRTILFLLLATGASFAASIDAADADFPMSNSVFEQQSDNAMTLDITINGTTKLKMENIPTEGYLEVYSILGVKITSKNLKTCEGGQCYLDLSKGLYILKAGKVAVKVIVR</sequence>
<protein>
    <recommendedName>
        <fullName evidence="4">Por secretion system C-terminal sorting domain-containing protein</fullName>
    </recommendedName>
</protein>
<feature type="chain" id="PRO_5032282028" description="Por secretion system C-terminal sorting domain-containing protein" evidence="1">
    <location>
        <begin position="20"/>
        <end position="113"/>
    </location>
</feature>
<feature type="signal peptide" evidence="1">
    <location>
        <begin position="1"/>
        <end position="19"/>
    </location>
</feature>
<keyword evidence="1" id="KW-0732">Signal</keyword>
<proteinExistence type="predicted"/>
<dbReference type="AlphaFoldDB" id="A0A840CME2"/>
<dbReference type="Proteomes" id="UP000555103">
    <property type="component" value="Unassembled WGS sequence"/>
</dbReference>
<evidence type="ECO:0000313" key="2">
    <source>
        <dbReference type="EMBL" id="MBB4036281.1"/>
    </source>
</evidence>
<name>A0A840CME2_9BACT</name>
<organism evidence="2 3">
    <name type="scientific">Dysgonomonas hofstadii</name>
    <dbReference type="NCBI Taxonomy" id="637886"/>
    <lineage>
        <taxon>Bacteria</taxon>
        <taxon>Pseudomonadati</taxon>
        <taxon>Bacteroidota</taxon>
        <taxon>Bacteroidia</taxon>
        <taxon>Bacteroidales</taxon>
        <taxon>Dysgonomonadaceae</taxon>
        <taxon>Dysgonomonas</taxon>
    </lineage>
</organism>
<comment type="caution">
    <text evidence="2">The sequence shown here is derived from an EMBL/GenBank/DDBJ whole genome shotgun (WGS) entry which is preliminary data.</text>
</comment>
<evidence type="ECO:0008006" key="4">
    <source>
        <dbReference type="Google" id="ProtNLM"/>
    </source>
</evidence>